<reference evidence="3 4" key="1">
    <citation type="submission" date="2020-06" db="EMBL/GenBank/DDBJ databases">
        <title>Complete closed genome sequence of Bartonella alsatica CIP 105477.</title>
        <authorList>
            <person name="Thibau A."/>
            <person name="Schultze T.G."/>
            <person name="Kempf V.A.J."/>
        </authorList>
    </citation>
    <scope>NUCLEOTIDE SEQUENCE [LARGE SCALE GENOMIC DNA]</scope>
    <source>
        <strain evidence="3 4">CIP 105477</strain>
    </source>
</reference>
<keyword evidence="2" id="KW-0472">Membrane</keyword>
<evidence type="ECO:0000256" key="2">
    <source>
        <dbReference type="SAM" id="Phobius"/>
    </source>
</evidence>
<dbReference type="RefSeq" id="WP_005866683.1">
    <property type="nucleotide sequence ID" value="NZ_CACVBB010000001.1"/>
</dbReference>
<dbReference type="EMBL" id="CP058235">
    <property type="protein sequence ID" value="QLC51960.1"/>
    <property type="molecule type" value="Genomic_DNA"/>
</dbReference>
<accession>A0ABX6QGI7</accession>
<dbReference type="Proteomes" id="UP000509443">
    <property type="component" value="Chromosome"/>
</dbReference>
<protein>
    <submittedName>
        <fullName evidence="3">VirB2 family type IV secretion system major pilin TrwL</fullName>
    </submittedName>
</protein>
<dbReference type="InterPro" id="IPR007039">
    <property type="entry name" value="TrbC/VirB2"/>
</dbReference>
<evidence type="ECO:0000256" key="1">
    <source>
        <dbReference type="ARBA" id="ARBA00004141"/>
    </source>
</evidence>
<proteinExistence type="predicted"/>
<dbReference type="Pfam" id="PF04956">
    <property type="entry name" value="TrbC"/>
    <property type="match status" value="1"/>
</dbReference>
<keyword evidence="2" id="KW-0812">Transmembrane</keyword>
<gene>
    <name evidence="3" type="primary">trwL</name>
    <name evidence="3" type="ORF">HWV54_03455</name>
</gene>
<comment type="subcellular location">
    <subcellularLocation>
        <location evidence="1">Membrane</location>
        <topology evidence="1">Multi-pass membrane protein</topology>
    </subcellularLocation>
</comment>
<feature type="transmembrane region" description="Helical" evidence="2">
    <location>
        <begin position="49"/>
        <end position="70"/>
    </location>
</feature>
<name>A0ABX6QGI7_9HYPH</name>
<sequence length="102" mass="10960">MKQLKTLESKINNSTIITAAAITTFLITNPVYANGLKKAETLLNDVKTGLMTIIPIAATIILLCLAVSYAGRFIEKTTFMRWAIGVIIAGSAAQITAMLFTP</sequence>
<keyword evidence="4" id="KW-1185">Reference proteome</keyword>
<evidence type="ECO:0000313" key="4">
    <source>
        <dbReference type="Proteomes" id="UP000509443"/>
    </source>
</evidence>
<dbReference type="NCBIfam" id="NF033899">
    <property type="entry name" value="T4SS_pilin_TrwL"/>
    <property type="match status" value="1"/>
</dbReference>
<organism evidence="3 4">
    <name type="scientific">Bartonella alsatica</name>
    <dbReference type="NCBI Taxonomy" id="52764"/>
    <lineage>
        <taxon>Bacteria</taxon>
        <taxon>Pseudomonadati</taxon>
        <taxon>Pseudomonadota</taxon>
        <taxon>Alphaproteobacteria</taxon>
        <taxon>Hyphomicrobiales</taxon>
        <taxon>Bartonellaceae</taxon>
        <taxon>Bartonella</taxon>
    </lineage>
</organism>
<keyword evidence="2" id="KW-1133">Transmembrane helix</keyword>
<feature type="transmembrane region" description="Helical" evidence="2">
    <location>
        <begin position="82"/>
        <end position="100"/>
    </location>
</feature>
<evidence type="ECO:0000313" key="3">
    <source>
        <dbReference type="EMBL" id="QLC51960.1"/>
    </source>
</evidence>